<evidence type="ECO:0000313" key="2">
    <source>
        <dbReference type="Proteomes" id="UP000789702"/>
    </source>
</evidence>
<sequence>ACIEAVGKEFALQDKNMKITNTLHYCANYLKDCSYFAVKYSPEQIQNIINIATSTSKK</sequence>
<feature type="non-terminal residue" evidence="1">
    <location>
        <position position="1"/>
    </location>
</feature>
<evidence type="ECO:0000313" key="1">
    <source>
        <dbReference type="EMBL" id="CAG8719802.1"/>
    </source>
</evidence>
<gene>
    <name evidence="1" type="ORF">DHETER_LOCUS12762</name>
</gene>
<reference evidence="1" key="1">
    <citation type="submission" date="2021-06" db="EMBL/GenBank/DDBJ databases">
        <authorList>
            <person name="Kallberg Y."/>
            <person name="Tangrot J."/>
            <person name="Rosling A."/>
        </authorList>
    </citation>
    <scope>NUCLEOTIDE SEQUENCE</scope>
    <source>
        <strain evidence="1">IL203A</strain>
    </source>
</reference>
<organism evidence="1 2">
    <name type="scientific">Dentiscutata heterogama</name>
    <dbReference type="NCBI Taxonomy" id="1316150"/>
    <lineage>
        <taxon>Eukaryota</taxon>
        <taxon>Fungi</taxon>
        <taxon>Fungi incertae sedis</taxon>
        <taxon>Mucoromycota</taxon>
        <taxon>Glomeromycotina</taxon>
        <taxon>Glomeromycetes</taxon>
        <taxon>Diversisporales</taxon>
        <taxon>Gigasporaceae</taxon>
        <taxon>Dentiscutata</taxon>
    </lineage>
</organism>
<keyword evidence="2" id="KW-1185">Reference proteome</keyword>
<proteinExistence type="predicted"/>
<comment type="caution">
    <text evidence="1">The sequence shown here is derived from an EMBL/GenBank/DDBJ whole genome shotgun (WGS) entry which is preliminary data.</text>
</comment>
<dbReference type="EMBL" id="CAJVPU010032474">
    <property type="protein sequence ID" value="CAG8719802.1"/>
    <property type="molecule type" value="Genomic_DNA"/>
</dbReference>
<accession>A0ACA9PQC7</accession>
<dbReference type="Proteomes" id="UP000789702">
    <property type="component" value="Unassembled WGS sequence"/>
</dbReference>
<protein>
    <submittedName>
        <fullName evidence="1">7365_t:CDS:1</fullName>
    </submittedName>
</protein>
<feature type="non-terminal residue" evidence="1">
    <location>
        <position position="58"/>
    </location>
</feature>
<name>A0ACA9PQC7_9GLOM</name>